<proteinExistence type="predicted"/>
<dbReference type="EMBL" id="MCGN01000010">
    <property type="protein sequence ID" value="ORY92090.1"/>
    <property type="molecule type" value="Genomic_DNA"/>
</dbReference>
<dbReference type="InParanoid" id="A0A1X2H2Q2"/>
<organism evidence="1 2">
    <name type="scientific">Syncephalastrum racemosum</name>
    <name type="common">Filamentous fungus</name>
    <dbReference type="NCBI Taxonomy" id="13706"/>
    <lineage>
        <taxon>Eukaryota</taxon>
        <taxon>Fungi</taxon>
        <taxon>Fungi incertae sedis</taxon>
        <taxon>Mucoromycota</taxon>
        <taxon>Mucoromycotina</taxon>
        <taxon>Mucoromycetes</taxon>
        <taxon>Mucorales</taxon>
        <taxon>Syncephalastraceae</taxon>
        <taxon>Syncephalastrum</taxon>
    </lineage>
</organism>
<reference evidence="1 2" key="1">
    <citation type="submission" date="2016-07" db="EMBL/GenBank/DDBJ databases">
        <title>Pervasive Adenine N6-methylation of Active Genes in Fungi.</title>
        <authorList>
            <consortium name="DOE Joint Genome Institute"/>
            <person name="Mondo S.J."/>
            <person name="Dannebaum R.O."/>
            <person name="Kuo R.C."/>
            <person name="Labutti K."/>
            <person name="Haridas S."/>
            <person name="Kuo A."/>
            <person name="Salamov A."/>
            <person name="Ahrendt S.R."/>
            <person name="Lipzen A."/>
            <person name="Sullivan W."/>
            <person name="Andreopoulos W.B."/>
            <person name="Clum A."/>
            <person name="Lindquist E."/>
            <person name="Daum C."/>
            <person name="Ramamoorthy G.K."/>
            <person name="Gryganskyi A."/>
            <person name="Culley D."/>
            <person name="Magnuson J.K."/>
            <person name="James T.Y."/>
            <person name="O'Malley M.A."/>
            <person name="Stajich J.E."/>
            <person name="Spatafora J.W."/>
            <person name="Visel A."/>
            <person name="Grigoriev I.V."/>
        </authorList>
    </citation>
    <scope>NUCLEOTIDE SEQUENCE [LARGE SCALE GENOMIC DNA]</scope>
    <source>
        <strain evidence="1 2">NRRL 2496</strain>
    </source>
</reference>
<gene>
    <name evidence="1" type="ORF">BCR43DRAFT_497768</name>
</gene>
<dbReference type="AlphaFoldDB" id="A0A1X2H2Q2"/>
<evidence type="ECO:0000313" key="2">
    <source>
        <dbReference type="Proteomes" id="UP000242180"/>
    </source>
</evidence>
<name>A0A1X2H2Q2_SYNRA</name>
<dbReference type="OrthoDB" id="2267423at2759"/>
<protein>
    <submittedName>
        <fullName evidence="1">Uncharacterized protein</fullName>
    </submittedName>
</protein>
<keyword evidence="2" id="KW-1185">Reference proteome</keyword>
<accession>A0A1X2H2Q2</accession>
<comment type="caution">
    <text evidence="1">The sequence shown here is derived from an EMBL/GenBank/DDBJ whole genome shotgun (WGS) entry which is preliminary data.</text>
</comment>
<sequence>MIVAPCPRKPAFSASPSFYLTKGDQQDACHELRQILASAVVPGPSIPRTNNPLPQDSTFSVVRPQFLSRQRRSHSVGQHHLTTMM</sequence>
<dbReference type="Proteomes" id="UP000242180">
    <property type="component" value="Unassembled WGS sequence"/>
</dbReference>
<evidence type="ECO:0000313" key="1">
    <source>
        <dbReference type="EMBL" id="ORY92090.1"/>
    </source>
</evidence>